<dbReference type="PIRSF" id="PIRSF036365">
    <property type="entry name" value="Astacin_nematoda"/>
    <property type="match status" value="1"/>
</dbReference>
<evidence type="ECO:0000256" key="8">
    <source>
        <dbReference type="ARBA" id="ARBA00022833"/>
    </source>
</evidence>
<dbReference type="PANTHER" id="PTHR10127">
    <property type="entry name" value="DISCOIDIN, CUB, EGF, LAMININ , AND ZINC METALLOPROTEASE DOMAIN CONTAINING"/>
    <property type="match status" value="1"/>
</dbReference>
<feature type="domain" description="Peptidase M12A" evidence="16">
    <location>
        <begin position="1"/>
        <end position="146"/>
    </location>
</feature>
<evidence type="ECO:0000259" key="16">
    <source>
        <dbReference type="PROSITE" id="PS51864"/>
    </source>
</evidence>
<feature type="binding site" evidence="13">
    <location>
        <position position="45"/>
    </location>
    <ligand>
        <name>Zn(2+)</name>
        <dbReference type="ChEBI" id="CHEBI:29105"/>
        <note>catalytic</note>
    </ligand>
</feature>
<evidence type="ECO:0000256" key="12">
    <source>
        <dbReference type="PROSITE-ProRule" id="PRU00059"/>
    </source>
</evidence>
<evidence type="ECO:0000256" key="6">
    <source>
        <dbReference type="ARBA" id="ARBA00022729"/>
    </source>
</evidence>
<dbReference type="SUPFAM" id="SSF49854">
    <property type="entry name" value="Spermadhesin, CUB domain"/>
    <property type="match status" value="1"/>
</dbReference>
<dbReference type="PRINTS" id="PR00480">
    <property type="entry name" value="ASTACIN"/>
</dbReference>
<organism evidence="17 18">
    <name type="scientific">Oesophagostomum dentatum</name>
    <name type="common">Nodular worm</name>
    <dbReference type="NCBI Taxonomy" id="61180"/>
    <lineage>
        <taxon>Eukaryota</taxon>
        <taxon>Metazoa</taxon>
        <taxon>Ecdysozoa</taxon>
        <taxon>Nematoda</taxon>
        <taxon>Chromadorea</taxon>
        <taxon>Rhabditida</taxon>
        <taxon>Rhabditina</taxon>
        <taxon>Rhabditomorpha</taxon>
        <taxon>Strongyloidea</taxon>
        <taxon>Strongylidae</taxon>
        <taxon>Oesophagostomum</taxon>
    </lineage>
</organism>
<dbReference type="GO" id="GO:0004222">
    <property type="term" value="F:metalloendopeptidase activity"/>
    <property type="evidence" value="ECO:0007669"/>
    <property type="project" value="UniProtKB-UniRule"/>
</dbReference>
<keyword evidence="8 13" id="KW-0862">Zinc</keyword>
<evidence type="ECO:0000256" key="1">
    <source>
        <dbReference type="ARBA" id="ARBA00004613"/>
    </source>
</evidence>
<evidence type="ECO:0000256" key="13">
    <source>
        <dbReference type="PROSITE-ProRule" id="PRU01211"/>
    </source>
</evidence>
<dbReference type="SMART" id="SM00235">
    <property type="entry name" value="ZnMc"/>
    <property type="match status" value="1"/>
</dbReference>
<dbReference type="InterPro" id="IPR017050">
    <property type="entry name" value="Metallopeptidase_nem"/>
</dbReference>
<keyword evidence="9 13" id="KW-0482">Metalloprotease</keyword>
<evidence type="ECO:0000313" key="17">
    <source>
        <dbReference type="EMBL" id="KHJ86367.1"/>
    </source>
</evidence>
<comment type="subcellular location">
    <subcellularLocation>
        <location evidence="1">Secreted</location>
    </subcellularLocation>
</comment>
<dbReference type="PROSITE" id="PS51864">
    <property type="entry name" value="ASTACIN"/>
    <property type="match status" value="1"/>
</dbReference>
<dbReference type="PROSITE" id="PS01180">
    <property type="entry name" value="CUB"/>
    <property type="match status" value="1"/>
</dbReference>
<keyword evidence="5 13" id="KW-0479">Metal-binding</keyword>
<evidence type="ECO:0000256" key="9">
    <source>
        <dbReference type="ARBA" id="ARBA00023049"/>
    </source>
</evidence>
<keyword evidence="4 13" id="KW-0645">Protease</keyword>
<keyword evidence="2" id="KW-0964">Secreted</keyword>
<dbReference type="AlphaFoldDB" id="A0A0B1SS57"/>
<dbReference type="SUPFAM" id="SSF55486">
    <property type="entry name" value="Metalloproteases ('zincins'), catalytic domain"/>
    <property type="match status" value="1"/>
</dbReference>
<dbReference type="GO" id="GO:0008270">
    <property type="term" value="F:zinc ion binding"/>
    <property type="evidence" value="ECO:0007669"/>
    <property type="project" value="UniProtKB-UniRule"/>
</dbReference>
<keyword evidence="18" id="KW-1185">Reference proteome</keyword>
<dbReference type="Pfam" id="PF01400">
    <property type="entry name" value="Astacin"/>
    <property type="match status" value="1"/>
</dbReference>
<gene>
    <name evidence="17" type="ORF">OESDEN_13887</name>
</gene>
<dbReference type="EC" id="3.4.24.-" evidence="14"/>
<dbReference type="InterPro" id="IPR006026">
    <property type="entry name" value="Peptidase_Metallo"/>
</dbReference>
<dbReference type="InterPro" id="IPR024079">
    <property type="entry name" value="MetalloPept_cat_dom_sf"/>
</dbReference>
<evidence type="ECO:0000256" key="10">
    <source>
        <dbReference type="ARBA" id="ARBA00023157"/>
    </source>
</evidence>
<evidence type="ECO:0000256" key="5">
    <source>
        <dbReference type="ARBA" id="ARBA00022723"/>
    </source>
</evidence>
<dbReference type="InterPro" id="IPR035914">
    <property type="entry name" value="Sperma_CUB_dom_sf"/>
</dbReference>
<sequence length="310" mass="35126">MNRLRFYRGNGCWSYIGKQPTWTSQDISIGSGCEYHGTITHEIGHALGFYHTQSRYDRDSWISVDFSNIPADLQYNFEKQTPATETHFGQRYDYGSVMQYGPYAFASDPNKYTIRALYSEYQNSMGQREEPAFSDVRMMNWLYNCSMNCVNSAVPPCRQPGYQDPQSCNKCKCPRMFSGTYCEKLPTGSATNCNGGVVQATTTSWSTLRGTAGNPNDWTTRNTPTDCCWHITAPAGRQIQVRLSTPPNNCMEQCPWQAIELNIGYFDMYGMIMCCQSAVGRTYTSVSNMVGVRGTVRYNQLTFGLDFRLV</sequence>
<evidence type="ECO:0000256" key="2">
    <source>
        <dbReference type="ARBA" id="ARBA00022525"/>
    </source>
</evidence>
<dbReference type="Gene3D" id="3.40.390.10">
    <property type="entry name" value="Collagenase (Catalytic Domain)"/>
    <property type="match status" value="1"/>
</dbReference>
<keyword evidence="3" id="KW-0245">EGF-like domain</keyword>
<proteinExistence type="predicted"/>
<evidence type="ECO:0000313" key="18">
    <source>
        <dbReference type="Proteomes" id="UP000053660"/>
    </source>
</evidence>
<dbReference type="InterPro" id="IPR001506">
    <property type="entry name" value="Peptidase_M12A"/>
</dbReference>
<keyword evidence="7 13" id="KW-0378">Hydrolase</keyword>
<evidence type="ECO:0000256" key="4">
    <source>
        <dbReference type="ARBA" id="ARBA00022670"/>
    </source>
</evidence>
<dbReference type="CDD" id="cd04280">
    <property type="entry name" value="ZnMc_astacin_like"/>
    <property type="match status" value="1"/>
</dbReference>
<accession>A0A0B1SS57</accession>
<evidence type="ECO:0000256" key="3">
    <source>
        <dbReference type="ARBA" id="ARBA00022536"/>
    </source>
</evidence>
<feature type="binding site" evidence="13">
    <location>
        <position position="41"/>
    </location>
    <ligand>
        <name>Zn(2+)</name>
        <dbReference type="ChEBI" id="CHEBI:29105"/>
        <note>catalytic</note>
    </ligand>
</feature>
<evidence type="ECO:0000256" key="14">
    <source>
        <dbReference type="RuleBase" id="RU361183"/>
    </source>
</evidence>
<dbReference type="OrthoDB" id="5866228at2759"/>
<comment type="cofactor">
    <cofactor evidence="13 14">
        <name>Zn(2+)</name>
        <dbReference type="ChEBI" id="CHEBI:29105"/>
    </cofactor>
    <text evidence="13 14">Binds 1 zinc ion per subunit.</text>
</comment>
<dbReference type="EMBL" id="KN560643">
    <property type="protein sequence ID" value="KHJ86367.1"/>
    <property type="molecule type" value="Genomic_DNA"/>
</dbReference>
<dbReference type="InterPro" id="IPR000859">
    <property type="entry name" value="CUB_dom"/>
</dbReference>
<feature type="active site" evidence="13">
    <location>
        <position position="42"/>
    </location>
</feature>
<dbReference type="PANTHER" id="PTHR10127:SF875">
    <property type="entry name" value="ZINC METALLOPROTEINASE NAS-28"/>
    <property type="match status" value="1"/>
</dbReference>
<dbReference type="MEROPS" id="M12.012"/>
<dbReference type="GO" id="GO:0018996">
    <property type="term" value="P:molting cycle, collagen and cuticulin-based cuticle"/>
    <property type="evidence" value="ECO:0007669"/>
    <property type="project" value="InterPro"/>
</dbReference>
<comment type="caution">
    <text evidence="12">Lacks conserved residue(s) required for the propagation of feature annotation.</text>
</comment>
<dbReference type="GO" id="GO:0005576">
    <property type="term" value="C:extracellular region"/>
    <property type="evidence" value="ECO:0007669"/>
    <property type="project" value="UniProtKB-SubCell"/>
</dbReference>
<name>A0A0B1SS57_OESDE</name>
<keyword evidence="6" id="KW-0732">Signal</keyword>
<protein>
    <recommendedName>
        <fullName evidence="14">Metalloendopeptidase</fullName>
        <ecNumber evidence="14">3.4.24.-</ecNumber>
    </recommendedName>
</protein>
<dbReference type="InterPro" id="IPR034035">
    <property type="entry name" value="Astacin-like_dom"/>
</dbReference>
<keyword evidence="10" id="KW-1015">Disulfide bond</keyword>
<reference evidence="17 18" key="1">
    <citation type="submission" date="2014-03" db="EMBL/GenBank/DDBJ databases">
        <title>Draft genome of the hookworm Oesophagostomum dentatum.</title>
        <authorList>
            <person name="Mitreva M."/>
        </authorList>
    </citation>
    <scope>NUCLEOTIDE SEQUENCE [LARGE SCALE GENOMIC DNA]</scope>
    <source>
        <strain evidence="17 18">OD-Hann</strain>
    </source>
</reference>
<evidence type="ECO:0000256" key="11">
    <source>
        <dbReference type="ARBA" id="ARBA00023180"/>
    </source>
</evidence>
<feature type="domain" description="CUB" evidence="15">
    <location>
        <begin position="193"/>
        <end position="310"/>
    </location>
</feature>
<evidence type="ECO:0000259" key="15">
    <source>
        <dbReference type="PROSITE" id="PS01180"/>
    </source>
</evidence>
<feature type="binding site" evidence="13">
    <location>
        <position position="51"/>
    </location>
    <ligand>
        <name>Zn(2+)</name>
        <dbReference type="ChEBI" id="CHEBI:29105"/>
        <note>catalytic</note>
    </ligand>
</feature>
<dbReference type="Proteomes" id="UP000053660">
    <property type="component" value="Unassembled WGS sequence"/>
</dbReference>
<evidence type="ECO:0000256" key="7">
    <source>
        <dbReference type="ARBA" id="ARBA00022801"/>
    </source>
</evidence>
<keyword evidence="11" id="KW-0325">Glycoprotein</keyword>
<dbReference type="GO" id="GO:0006508">
    <property type="term" value="P:proteolysis"/>
    <property type="evidence" value="ECO:0007669"/>
    <property type="project" value="UniProtKB-KW"/>
</dbReference>